<reference evidence="3 5" key="1">
    <citation type="journal article" date="2012" name="Nature">
        <title>Algal genomes reveal evolutionary mosaicism and the fate of nucleomorphs.</title>
        <authorList>
            <consortium name="DOE Joint Genome Institute"/>
            <person name="Curtis B.A."/>
            <person name="Tanifuji G."/>
            <person name="Burki F."/>
            <person name="Gruber A."/>
            <person name="Irimia M."/>
            <person name="Maruyama S."/>
            <person name="Arias M.C."/>
            <person name="Ball S.G."/>
            <person name="Gile G.H."/>
            <person name="Hirakawa Y."/>
            <person name="Hopkins J.F."/>
            <person name="Kuo A."/>
            <person name="Rensing S.A."/>
            <person name="Schmutz J."/>
            <person name="Symeonidi A."/>
            <person name="Elias M."/>
            <person name="Eveleigh R.J."/>
            <person name="Herman E.K."/>
            <person name="Klute M.J."/>
            <person name="Nakayama T."/>
            <person name="Obornik M."/>
            <person name="Reyes-Prieto A."/>
            <person name="Armbrust E.V."/>
            <person name="Aves S.J."/>
            <person name="Beiko R.G."/>
            <person name="Coutinho P."/>
            <person name="Dacks J.B."/>
            <person name="Durnford D.G."/>
            <person name="Fast N.M."/>
            <person name="Green B.R."/>
            <person name="Grisdale C.J."/>
            <person name="Hempel F."/>
            <person name="Henrissat B."/>
            <person name="Hoppner M.P."/>
            <person name="Ishida K."/>
            <person name="Kim E."/>
            <person name="Koreny L."/>
            <person name="Kroth P.G."/>
            <person name="Liu Y."/>
            <person name="Malik S.B."/>
            <person name="Maier U.G."/>
            <person name="McRose D."/>
            <person name="Mock T."/>
            <person name="Neilson J.A."/>
            <person name="Onodera N.T."/>
            <person name="Poole A.M."/>
            <person name="Pritham E.J."/>
            <person name="Richards T.A."/>
            <person name="Rocap G."/>
            <person name="Roy S.W."/>
            <person name="Sarai C."/>
            <person name="Schaack S."/>
            <person name="Shirato S."/>
            <person name="Slamovits C.H."/>
            <person name="Spencer D.F."/>
            <person name="Suzuki S."/>
            <person name="Worden A.Z."/>
            <person name="Zauner S."/>
            <person name="Barry K."/>
            <person name="Bell C."/>
            <person name="Bharti A.K."/>
            <person name="Crow J.A."/>
            <person name="Grimwood J."/>
            <person name="Kramer R."/>
            <person name="Lindquist E."/>
            <person name="Lucas S."/>
            <person name="Salamov A."/>
            <person name="McFadden G.I."/>
            <person name="Lane C.E."/>
            <person name="Keeling P.J."/>
            <person name="Gray M.W."/>
            <person name="Grigoriev I.V."/>
            <person name="Archibald J.M."/>
        </authorList>
    </citation>
    <scope>NUCLEOTIDE SEQUENCE</scope>
    <source>
        <strain evidence="3 5">CCMP2712</strain>
    </source>
</reference>
<dbReference type="HOGENOM" id="CLU_1542969_0_0_1"/>
<evidence type="ECO:0000313" key="4">
    <source>
        <dbReference type="EnsemblProtists" id="EKX41782"/>
    </source>
</evidence>
<name>L1J0H0_GUITC</name>
<feature type="chain" id="PRO_5008770733" evidence="2">
    <location>
        <begin position="27"/>
        <end position="174"/>
    </location>
</feature>
<dbReference type="EMBL" id="JH993021">
    <property type="protein sequence ID" value="EKX41782.1"/>
    <property type="molecule type" value="Genomic_DNA"/>
</dbReference>
<keyword evidence="5" id="KW-1185">Reference proteome</keyword>
<dbReference type="RefSeq" id="XP_005828762.1">
    <property type="nucleotide sequence ID" value="XM_005828705.1"/>
</dbReference>
<dbReference type="KEGG" id="gtt:GUITHDRAFT_112202"/>
<keyword evidence="2" id="KW-0732">Signal</keyword>
<accession>L1J0H0</accession>
<proteinExistence type="predicted"/>
<evidence type="ECO:0000256" key="1">
    <source>
        <dbReference type="SAM" id="MobiDB-lite"/>
    </source>
</evidence>
<evidence type="ECO:0000313" key="3">
    <source>
        <dbReference type="EMBL" id="EKX41782.1"/>
    </source>
</evidence>
<sequence length="174" mass="19431">MHGTCSIRHMALLLLFFLFLRPTINTRDMNRERFMAACRAGPLKGLLRMRGGNPFFAQSSGEGRRTNRTSEADGMKERMDLLGKLNLRVEDFVSKSRAAAEAWDPSVVGCVPDIDSLGEEVKNHRKPSGRYVYPRSAMPPPSDEPSHSRMRSAVEGITLDDPPVSIQVQVCPLF</sequence>
<reference evidence="4" key="3">
    <citation type="submission" date="2016-03" db="UniProtKB">
        <authorList>
            <consortium name="EnsemblProtists"/>
        </authorList>
    </citation>
    <scope>IDENTIFICATION</scope>
</reference>
<feature type="signal peptide" evidence="2">
    <location>
        <begin position="1"/>
        <end position="26"/>
    </location>
</feature>
<organism evidence="3">
    <name type="scientific">Guillardia theta (strain CCMP2712)</name>
    <name type="common">Cryptophyte</name>
    <dbReference type="NCBI Taxonomy" id="905079"/>
    <lineage>
        <taxon>Eukaryota</taxon>
        <taxon>Cryptophyceae</taxon>
        <taxon>Pyrenomonadales</taxon>
        <taxon>Geminigeraceae</taxon>
        <taxon>Guillardia</taxon>
    </lineage>
</organism>
<dbReference type="AlphaFoldDB" id="L1J0H0"/>
<gene>
    <name evidence="3" type="ORF">GUITHDRAFT_112202</name>
</gene>
<dbReference type="Proteomes" id="UP000011087">
    <property type="component" value="Unassembled WGS sequence"/>
</dbReference>
<dbReference type="EnsemblProtists" id="EKX41782">
    <property type="protein sequence ID" value="EKX41782"/>
    <property type="gene ID" value="GUITHDRAFT_112202"/>
</dbReference>
<feature type="region of interest" description="Disordered" evidence="1">
    <location>
        <begin position="120"/>
        <end position="148"/>
    </location>
</feature>
<dbReference type="GeneID" id="17298388"/>
<evidence type="ECO:0000256" key="2">
    <source>
        <dbReference type="SAM" id="SignalP"/>
    </source>
</evidence>
<evidence type="ECO:0000313" key="5">
    <source>
        <dbReference type="Proteomes" id="UP000011087"/>
    </source>
</evidence>
<reference evidence="5" key="2">
    <citation type="submission" date="2012-11" db="EMBL/GenBank/DDBJ databases">
        <authorList>
            <person name="Kuo A."/>
            <person name="Curtis B.A."/>
            <person name="Tanifuji G."/>
            <person name="Burki F."/>
            <person name="Gruber A."/>
            <person name="Irimia M."/>
            <person name="Maruyama S."/>
            <person name="Arias M.C."/>
            <person name="Ball S.G."/>
            <person name="Gile G.H."/>
            <person name="Hirakawa Y."/>
            <person name="Hopkins J.F."/>
            <person name="Rensing S.A."/>
            <person name="Schmutz J."/>
            <person name="Symeonidi A."/>
            <person name="Elias M."/>
            <person name="Eveleigh R.J."/>
            <person name="Herman E.K."/>
            <person name="Klute M.J."/>
            <person name="Nakayama T."/>
            <person name="Obornik M."/>
            <person name="Reyes-Prieto A."/>
            <person name="Armbrust E.V."/>
            <person name="Aves S.J."/>
            <person name="Beiko R.G."/>
            <person name="Coutinho P."/>
            <person name="Dacks J.B."/>
            <person name="Durnford D.G."/>
            <person name="Fast N.M."/>
            <person name="Green B.R."/>
            <person name="Grisdale C."/>
            <person name="Hempe F."/>
            <person name="Henrissat B."/>
            <person name="Hoppner M.P."/>
            <person name="Ishida K.-I."/>
            <person name="Kim E."/>
            <person name="Koreny L."/>
            <person name="Kroth P.G."/>
            <person name="Liu Y."/>
            <person name="Malik S.-B."/>
            <person name="Maier U.G."/>
            <person name="McRose D."/>
            <person name="Mock T."/>
            <person name="Neilson J.A."/>
            <person name="Onodera N.T."/>
            <person name="Poole A.M."/>
            <person name="Pritham E.J."/>
            <person name="Richards T.A."/>
            <person name="Rocap G."/>
            <person name="Roy S.W."/>
            <person name="Sarai C."/>
            <person name="Schaack S."/>
            <person name="Shirato S."/>
            <person name="Slamovits C.H."/>
            <person name="Spencer D.F."/>
            <person name="Suzuki S."/>
            <person name="Worden A.Z."/>
            <person name="Zauner S."/>
            <person name="Barry K."/>
            <person name="Bell C."/>
            <person name="Bharti A.K."/>
            <person name="Crow J.A."/>
            <person name="Grimwood J."/>
            <person name="Kramer R."/>
            <person name="Lindquist E."/>
            <person name="Lucas S."/>
            <person name="Salamov A."/>
            <person name="McFadden G.I."/>
            <person name="Lane C.E."/>
            <person name="Keeling P.J."/>
            <person name="Gray M.W."/>
            <person name="Grigoriev I.V."/>
            <person name="Archibald J.M."/>
        </authorList>
    </citation>
    <scope>NUCLEOTIDE SEQUENCE</scope>
    <source>
        <strain evidence="5">CCMP2712</strain>
    </source>
</reference>
<protein>
    <submittedName>
        <fullName evidence="3 4">Uncharacterized protein</fullName>
    </submittedName>
</protein>
<dbReference type="PaxDb" id="55529-EKX41782"/>